<accession>A0A6H1ZEQ6</accession>
<reference evidence="1" key="1">
    <citation type="submission" date="2020-03" db="EMBL/GenBank/DDBJ databases">
        <title>The deep terrestrial virosphere.</title>
        <authorList>
            <person name="Holmfeldt K."/>
            <person name="Nilsson E."/>
            <person name="Simone D."/>
            <person name="Lopez-Fernandez M."/>
            <person name="Wu X."/>
            <person name="de Brujin I."/>
            <person name="Lundin D."/>
            <person name="Andersson A."/>
            <person name="Bertilsson S."/>
            <person name="Dopson M."/>
        </authorList>
    </citation>
    <scope>NUCLEOTIDE SEQUENCE</scope>
    <source>
        <strain evidence="1">TM448A00302</strain>
    </source>
</reference>
<dbReference type="AlphaFoldDB" id="A0A6H1ZEQ6"/>
<organism evidence="1">
    <name type="scientific">viral metagenome</name>
    <dbReference type="NCBI Taxonomy" id="1070528"/>
    <lineage>
        <taxon>unclassified sequences</taxon>
        <taxon>metagenomes</taxon>
        <taxon>organismal metagenomes</taxon>
    </lineage>
</organism>
<gene>
    <name evidence="1" type="ORF">TM448A00302_0042</name>
</gene>
<dbReference type="EMBL" id="MT144001">
    <property type="protein sequence ID" value="QJA46034.1"/>
    <property type="molecule type" value="Genomic_DNA"/>
</dbReference>
<name>A0A6H1ZEQ6_9ZZZZ</name>
<sequence>MDDYIDNLKQEISDLLEICDARRCNACNRYSLDGYCCFWCGHDNSQDEED</sequence>
<evidence type="ECO:0000313" key="1">
    <source>
        <dbReference type="EMBL" id="QJA46034.1"/>
    </source>
</evidence>
<protein>
    <submittedName>
        <fullName evidence="1">Uncharacterized protein</fullName>
    </submittedName>
</protein>
<proteinExistence type="predicted"/>